<name>A0A5B7K377_PORTR</name>
<gene>
    <name evidence="2" type="ORF">E2C01_096596</name>
</gene>
<organism evidence="2 3">
    <name type="scientific">Portunus trituberculatus</name>
    <name type="common">Swimming crab</name>
    <name type="synonym">Neptunus trituberculatus</name>
    <dbReference type="NCBI Taxonomy" id="210409"/>
    <lineage>
        <taxon>Eukaryota</taxon>
        <taxon>Metazoa</taxon>
        <taxon>Ecdysozoa</taxon>
        <taxon>Arthropoda</taxon>
        <taxon>Crustacea</taxon>
        <taxon>Multicrustacea</taxon>
        <taxon>Malacostraca</taxon>
        <taxon>Eumalacostraca</taxon>
        <taxon>Eucarida</taxon>
        <taxon>Decapoda</taxon>
        <taxon>Pleocyemata</taxon>
        <taxon>Brachyura</taxon>
        <taxon>Eubrachyura</taxon>
        <taxon>Portunoidea</taxon>
        <taxon>Portunidae</taxon>
        <taxon>Portuninae</taxon>
        <taxon>Portunus</taxon>
    </lineage>
</organism>
<dbReference type="Proteomes" id="UP000324222">
    <property type="component" value="Unassembled WGS sequence"/>
</dbReference>
<protein>
    <submittedName>
        <fullName evidence="2">Uncharacterized protein</fullName>
    </submittedName>
</protein>
<sequence length="108" mass="11906">MEFTTRLSLTPKLRTNSGGGSCEILDLSSSLASSNTRATNNSRSPLLTCISCFTFSSSGCERLPSPSWWEQKLRTPSISERWMNGCQPQPRSVSGRAKAAVKHQRVEK</sequence>
<evidence type="ECO:0000313" key="3">
    <source>
        <dbReference type="Proteomes" id="UP000324222"/>
    </source>
</evidence>
<proteinExistence type="predicted"/>
<comment type="caution">
    <text evidence="2">The sequence shown here is derived from an EMBL/GenBank/DDBJ whole genome shotgun (WGS) entry which is preliminary data.</text>
</comment>
<evidence type="ECO:0000313" key="2">
    <source>
        <dbReference type="EMBL" id="MPD01084.1"/>
    </source>
</evidence>
<evidence type="ECO:0000256" key="1">
    <source>
        <dbReference type="SAM" id="MobiDB-lite"/>
    </source>
</evidence>
<reference evidence="2 3" key="1">
    <citation type="submission" date="2019-05" db="EMBL/GenBank/DDBJ databases">
        <title>Another draft genome of Portunus trituberculatus and its Hox gene families provides insights of decapod evolution.</title>
        <authorList>
            <person name="Jeong J.-H."/>
            <person name="Song I."/>
            <person name="Kim S."/>
            <person name="Choi T."/>
            <person name="Kim D."/>
            <person name="Ryu S."/>
            <person name="Kim W."/>
        </authorList>
    </citation>
    <scope>NUCLEOTIDE SEQUENCE [LARGE SCALE GENOMIC DNA]</scope>
    <source>
        <tissue evidence="2">Muscle</tissue>
    </source>
</reference>
<dbReference type="EMBL" id="VSRR010125706">
    <property type="protein sequence ID" value="MPD01084.1"/>
    <property type="molecule type" value="Genomic_DNA"/>
</dbReference>
<keyword evidence="3" id="KW-1185">Reference proteome</keyword>
<feature type="region of interest" description="Disordered" evidence="1">
    <location>
        <begin position="81"/>
        <end position="108"/>
    </location>
</feature>
<accession>A0A5B7K377</accession>
<feature type="compositionally biased region" description="Basic residues" evidence="1">
    <location>
        <begin position="99"/>
        <end position="108"/>
    </location>
</feature>
<dbReference type="AlphaFoldDB" id="A0A5B7K377"/>